<proteinExistence type="predicted"/>
<evidence type="ECO:0000313" key="4">
    <source>
        <dbReference type="Proteomes" id="UP001212152"/>
    </source>
</evidence>
<feature type="compositionally biased region" description="Polar residues" evidence="1">
    <location>
        <begin position="302"/>
        <end position="315"/>
    </location>
</feature>
<dbReference type="Gene3D" id="3.40.630.30">
    <property type="match status" value="1"/>
</dbReference>
<feature type="domain" description="N-acetyltransferase" evidence="2">
    <location>
        <begin position="610"/>
        <end position="750"/>
    </location>
</feature>
<dbReference type="Pfam" id="PF13673">
    <property type="entry name" value="Acetyltransf_10"/>
    <property type="match status" value="1"/>
</dbReference>
<feature type="compositionally biased region" description="Polar residues" evidence="1">
    <location>
        <begin position="150"/>
        <end position="164"/>
    </location>
</feature>
<feature type="compositionally biased region" description="Low complexity" evidence="1">
    <location>
        <begin position="139"/>
        <end position="149"/>
    </location>
</feature>
<feature type="compositionally biased region" description="Acidic residues" evidence="1">
    <location>
        <begin position="374"/>
        <end position="399"/>
    </location>
</feature>
<sequence length="750" mass="82707">MLRCSGPCQQLFHSACLKCLNGTLLHGDSFFAFTCSVCGGGKQTCERNSLSWIIITQLVIYNLLLRDPEKEYVRWREDICRFIELHWDYLKPGKPKSATWYNTVASVLSTAAGKTFRSGTEKYGQPGWWSLIAMEPPQSNAKAKSSAASRKQTAPSVGSSTPANEIQAVVKRPRRAKDKKLKSYSSLPPAESDSDDSGWSPPRKRRSSISSTESRPSKKSKSEPSLQLTRKKFAGKSIPTKGYGSKSLPASAFVTPLGSPLQTAKSTPAFVSESESDIFGATDSELSELSSLSDTEDEQESNSRGTLYFSPQESVTAGPVYREPAITSWDSLDDFFSSEEDDYAPTPVAPRVTKITPRVLARKLENVVQNRPDDEVDSSAEEDLDEEEEFDDESETSEDESIKGTDQAQAPPARGPVRKPKPSAPAHHAFLTTEQEFALLQRLSSFASSALAAPLPAAVARLKCKIHLRRLKRSIGLPIFDLDARVSRCLKPKAAPLSLLPTKTSSLPSVVTLPNGRSARLVIRGMDDRTALARFRAVRGISSTSFRNSFLSRIQGYLKYETIVSPYTGKPLLPQIWESCEIATRTPALQTLHAVTGMHIKADGTTSYPISFQYLTAALLPDVDALLSATFWPGISVKEALQYPDFTIVATHARRLVVAVAIMTPDGYLSYIAVRPGWEGAGLARFMLFHLIQTIPGRDITLHVSANNKAMLLYQRLGFKPEEFIVGFYNKYLPAESHACKNAFFVRLRR</sequence>
<dbReference type="AlphaFoldDB" id="A0AAD5TFM2"/>
<dbReference type="EMBL" id="JADGJQ010000083">
    <property type="protein sequence ID" value="KAJ3171845.1"/>
    <property type="molecule type" value="Genomic_DNA"/>
</dbReference>
<evidence type="ECO:0000259" key="2">
    <source>
        <dbReference type="PROSITE" id="PS51186"/>
    </source>
</evidence>
<feature type="region of interest" description="Disordered" evidence="1">
    <location>
        <begin position="366"/>
        <end position="425"/>
    </location>
</feature>
<comment type="caution">
    <text evidence="3">The sequence shown here is derived from an EMBL/GenBank/DDBJ whole genome shotgun (WGS) entry which is preliminary data.</text>
</comment>
<dbReference type="InterPro" id="IPR000182">
    <property type="entry name" value="GNAT_dom"/>
</dbReference>
<dbReference type="PROSITE" id="PS51186">
    <property type="entry name" value="GNAT"/>
    <property type="match status" value="1"/>
</dbReference>
<evidence type="ECO:0000256" key="1">
    <source>
        <dbReference type="SAM" id="MobiDB-lite"/>
    </source>
</evidence>
<evidence type="ECO:0000313" key="3">
    <source>
        <dbReference type="EMBL" id="KAJ3171845.1"/>
    </source>
</evidence>
<dbReference type="SUPFAM" id="SSF55729">
    <property type="entry name" value="Acyl-CoA N-acyltransferases (Nat)"/>
    <property type="match status" value="1"/>
</dbReference>
<protein>
    <submittedName>
        <fullName evidence="3">Cysteine-rich protein 2-binding protein</fullName>
    </submittedName>
</protein>
<gene>
    <name evidence="3" type="primary">CSRP2BP</name>
    <name evidence="3" type="ORF">HDU87_008233</name>
</gene>
<organism evidence="3 4">
    <name type="scientific">Geranomyces variabilis</name>
    <dbReference type="NCBI Taxonomy" id="109894"/>
    <lineage>
        <taxon>Eukaryota</taxon>
        <taxon>Fungi</taxon>
        <taxon>Fungi incertae sedis</taxon>
        <taxon>Chytridiomycota</taxon>
        <taxon>Chytridiomycota incertae sedis</taxon>
        <taxon>Chytridiomycetes</taxon>
        <taxon>Spizellomycetales</taxon>
        <taxon>Powellomycetaceae</taxon>
        <taxon>Geranomyces</taxon>
    </lineage>
</organism>
<dbReference type="InterPro" id="IPR016181">
    <property type="entry name" value="Acyl_CoA_acyltransferase"/>
</dbReference>
<reference evidence="3" key="1">
    <citation type="submission" date="2020-05" db="EMBL/GenBank/DDBJ databases">
        <title>Phylogenomic resolution of chytrid fungi.</title>
        <authorList>
            <person name="Stajich J.E."/>
            <person name="Amses K."/>
            <person name="Simmons R."/>
            <person name="Seto K."/>
            <person name="Myers J."/>
            <person name="Bonds A."/>
            <person name="Quandt C.A."/>
            <person name="Barry K."/>
            <person name="Liu P."/>
            <person name="Grigoriev I."/>
            <person name="Longcore J.E."/>
            <person name="James T.Y."/>
        </authorList>
    </citation>
    <scope>NUCLEOTIDE SEQUENCE</scope>
    <source>
        <strain evidence="3">JEL0379</strain>
    </source>
</reference>
<dbReference type="Gene3D" id="3.90.980.20">
    <property type="match status" value="1"/>
</dbReference>
<feature type="region of interest" description="Disordered" evidence="1">
    <location>
        <begin position="139"/>
        <end position="316"/>
    </location>
</feature>
<feature type="compositionally biased region" description="Low complexity" evidence="1">
    <location>
        <begin position="282"/>
        <end position="293"/>
    </location>
</feature>
<dbReference type="GO" id="GO:0016747">
    <property type="term" value="F:acyltransferase activity, transferring groups other than amino-acyl groups"/>
    <property type="evidence" value="ECO:0007669"/>
    <property type="project" value="InterPro"/>
</dbReference>
<accession>A0AAD5TFM2</accession>
<keyword evidence="4" id="KW-1185">Reference proteome</keyword>
<name>A0AAD5TFM2_9FUNG</name>
<feature type="compositionally biased region" description="Basic residues" evidence="1">
    <location>
        <begin position="171"/>
        <end position="182"/>
    </location>
</feature>
<dbReference type="Proteomes" id="UP001212152">
    <property type="component" value="Unassembled WGS sequence"/>
</dbReference>